<dbReference type="InterPro" id="IPR035965">
    <property type="entry name" value="PAS-like_dom_sf"/>
</dbReference>
<dbReference type="InterPro" id="IPR035919">
    <property type="entry name" value="EAL_sf"/>
</dbReference>
<evidence type="ECO:0000259" key="2">
    <source>
        <dbReference type="PROSITE" id="PS50110"/>
    </source>
</evidence>
<evidence type="ECO:0000256" key="1">
    <source>
        <dbReference type="PROSITE-ProRule" id="PRU00169"/>
    </source>
</evidence>
<dbReference type="STRING" id="1101373.A9O67_07970"/>
<dbReference type="SMART" id="SM00448">
    <property type="entry name" value="REC"/>
    <property type="match status" value="1"/>
</dbReference>
<dbReference type="RefSeq" id="WP_068609729.1">
    <property type="nucleotide sequence ID" value="NZ_LZDH01000056.1"/>
</dbReference>
<dbReference type="SUPFAM" id="SSF52172">
    <property type="entry name" value="CheY-like"/>
    <property type="match status" value="1"/>
</dbReference>
<dbReference type="InterPro" id="IPR001789">
    <property type="entry name" value="Sig_transdc_resp-reg_receiver"/>
</dbReference>
<evidence type="ECO:0000313" key="7">
    <source>
        <dbReference type="Proteomes" id="UP000091969"/>
    </source>
</evidence>
<dbReference type="PANTHER" id="PTHR44757">
    <property type="entry name" value="DIGUANYLATE CYCLASE DGCP"/>
    <property type="match status" value="1"/>
</dbReference>
<dbReference type="PROSITE" id="PS50883">
    <property type="entry name" value="EAL"/>
    <property type="match status" value="1"/>
</dbReference>
<dbReference type="SMART" id="SM00267">
    <property type="entry name" value="GGDEF"/>
    <property type="match status" value="1"/>
</dbReference>
<feature type="domain" description="PAS" evidence="3">
    <location>
        <begin position="163"/>
        <end position="207"/>
    </location>
</feature>
<dbReference type="InterPro" id="IPR043128">
    <property type="entry name" value="Rev_trsase/Diguanyl_cyclase"/>
</dbReference>
<feature type="modified residue" description="4-aspartylphosphate" evidence="1">
    <location>
        <position position="57"/>
    </location>
</feature>
<accession>A0A1A6DW11</accession>
<dbReference type="PROSITE" id="PS50112">
    <property type="entry name" value="PAS"/>
    <property type="match status" value="1"/>
</dbReference>
<dbReference type="SMART" id="SM00052">
    <property type="entry name" value="EAL"/>
    <property type="match status" value="1"/>
</dbReference>
<dbReference type="PANTHER" id="PTHR44757:SF2">
    <property type="entry name" value="BIOFILM ARCHITECTURE MAINTENANCE PROTEIN MBAA"/>
    <property type="match status" value="1"/>
</dbReference>
<dbReference type="InterPro" id="IPR052155">
    <property type="entry name" value="Biofilm_reg_signaling"/>
</dbReference>
<feature type="domain" description="EAL" evidence="4">
    <location>
        <begin position="437"/>
        <end position="690"/>
    </location>
</feature>
<name>A0A1A6DW11_9BURK</name>
<gene>
    <name evidence="6" type="ORF">A9O67_07970</name>
</gene>
<dbReference type="InterPro" id="IPR001633">
    <property type="entry name" value="EAL_dom"/>
</dbReference>
<dbReference type="Pfam" id="PF00563">
    <property type="entry name" value="EAL"/>
    <property type="match status" value="1"/>
</dbReference>
<evidence type="ECO:0008006" key="8">
    <source>
        <dbReference type="Google" id="ProtNLM"/>
    </source>
</evidence>
<dbReference type="GO" id="GO:0000160">
    <property type="term" value="P:phosphorelay signal transduction system"/>
    <property type="evidence" value="ECO:0007669"/>
    <property type="project" value="InterPro"/>
</dbReference>
<dbReference type="InterPro" id="IPR013655">
    <property type="entry name" value="PAS_fold_3"/>
</dbReference>
<proteinExistence type="predicted"/>
<comment type="caution">
    <text evidence="6">The sequence shown here is derived from an EMBL/GenBank/DDBJ whole genome shotgun (WGS) entry which is preliminary data.</text>
</comment>
<dbReference type="Gene3D" id="3.40.50.2300">
    <property type="match status" value="1"/>
</dbReference>
<evidence type="ECO:0000259" key="4">
    <source>
        <dbReference type="PROSITE" id="PS50883"/>
    </source>
</evidence>
<keyword evidence="1" id="KW-0597">Phosphoprotein</keyword>
<keyword evidence="7" id="KW-1185">Reference proteome</keyword>
<evidence type="ECO:0000259" key="3">
    <source>
        <dbReference type="PROSITE" id="PS50112"/>
    </source>
</evidence>
<dbReference type="Gene3D" id="3.30.450.20">
    <property type="entry name" value="PAS domain"/>
    <property type="match status" value="1"/>
</dbReference>
<evidence type="ECO:0000259" key="5">
    <source>
        <dbReference type="PROSITE" id="PS50887"/>
    </source>
</evidence>
<dbReference type="SUPFAM" id="SSF55785">
    <property type="entry name" value="PYP-like sensor domain (PAS domain)"/>
    <property type="match status" value="1"/>
</dbReference>
<dbReference type="CDD" id="cd01949">
    <property type="entry name" value="GGDEF"/>
    <property type="match status" value="1"/>
</dbReference>
<organism evidence="6 7">
    <name type="scientific">Tepidimonas fonticaldi</name>
    <dbReference type="NCBI Taxonomy" id="1101373"/>
    <lineage>
        <taxon>Bacteria</taxon>
        <taxon>Pseudomonadati</taxon>
        <taxon>Pseudomonadota</taxon>
        <taxon>Betaproteobacteria</taxon>
        <taxon>Burkholderiales</taxon>
        <taxon>Tepidimonas</taxon>
    </lineage>
</organism>
<dbReference type="Gene3D" id="3.30.70.270">
    <property type="match status" value="1"/>
</dbReference>
<dbReference type="Gene3D" id="3.20.20.450">
    <property type="entry name" value="EAL domain"/>
    <property type="match status" value="1"/>
</dbReference>
<feature type="domain" description="Response regulatory" evidence="2">
    <location>
        <begin position="8"/>
        <end position="124"/>
    </location>
</feature>
<dbReference type="Proteomes" id="UP000091969">
    <property type="component" value="Unassembled WGS sequence"/>
</dbReference>
<dbReference type="InterPro" id="IPR029787">
    <property type="entry name" value="Nucleotide_cyclase"/>
</dbReference>
<dbReference type="EMBL" id="LZDH01000056">
    <property type="protein sequence ID" value="OBS30876.1"/>
    <property type="molecule type" value="Genomic_DNA"/>
</dbReference>
<dbReference type="PROSITE" id="PS50110">
    <property type="entry name" value="RESPONSE_REGULATORY"/>
    <property type="match status" value="1"/>
</dbReference>
<protein>
    <recommendedName>
        <fullName evidence="8">Signaling protein</fullName>
    </recommendedName>
</protein>
<reference evidence="6 7" key="1">
    <citation type="submission" date="2016-06" db="EMBL/GenBank/DDBJ databases">
        <title>Genome sequence of Tepidimonas fonticaldi PL17.</title>
        <authorList>
            <person name="Pinnaka A.K."/>
        </authorList>
    </citation>
    <scope>NUCLEOTIDE SEQUENCE [LARGE SCALE GENOMIC DNA]</scope>
    <source>
        <strain evidence="6 7">PL17</strain>
    </source>
</reference>
<dbReference type="Pfam" id="PF08447">
    <property type="entry name" value="PAS_3"/>
    <property type="match status" value="1"/>
</dbReference>
<dbReference type="AlphaFoldDB" id="A0A1A6DW11"/>
<dbReference type="SUPFAM" id="SSF141868">
    <property type="entry name" value="EAL domain-like"/>
    <property type="match status" value="1"/>
</dbReference>
<dbReference type="PROSITE" id="PS50887">
    <property type="entry name" value="GGDEF"/>
    <property type="match status" value="1"/>
</dbReference>
<sequence length="693" mass="77181">MPDAPAATVLVVDDDRATRAMVRAVLARERYRILEAGDGHEAVAAVQTERPDLILMDVMMPGLDGHAACAQIRLLLADDALPIVMLTAADDIASIETAFEAGATDFITKPISWPLLRERVRYALRAGNLTREVRRARLRELSVRRIAGLGYWEWLLSSDRLSWSEEFEPLAGIRAQDSLPREEFLARVHPDDRQRLHHAMERARDVGARLDQEFRIHLQSSDRILRVVGERGLHGEDADRVFGVFQDLTSIRRTEALVDYLSLHDETTDLPNRRLFLRRAAERIQKVRAENDRVLLIGTIDIHRFARFNESLGEGGANRLLALWGQRLKHHQDGGTVVEVARVGGDEFAVAIQATDGAAASAVFRRVQQALRQPVHLEQQELVVPFSAGWAVCPTHGHEAEPLLTLAQEAQRRARAQGRDDLGAEADDALSQRRQRLLAFERALHRALERQEFYLAYQPQMDVATGRIVGCEALIRWRSTEWGEVSPAEFVPLLEESGAIIDVGAWVLASAAQQAAAWERAGLPLRVGINLSPRQFLAPSLMEHIQSALQSSGVSPGCIELEITESLTMQDVDHSIRLLQRCRDAGVMVAIDDFGVGHSSLAYALQFPIDAIKIDRAFVTHITRGRADRAIVRAVVALGQSLGVEIIAEGVENQRQCDFLEAIGVTQVQGYLIGRPMLPDQLEALARSYRREV</sequence>
<dbReference type="CDD" id="cd01948">
    <property type="entry name" value="EAL"/>
    <property type="match status" value="1"/>
</dbReference>
<dbReference type="InterPro" id="IPR011006">
    <property type="entry name" value="CheY-like_superfamily"/>
</dbReference>
<evidence type="ECO:0000313" key="6">
    <source>
        <dbReference type="EMBL" id="OBS30876.1"/>
    </source>
</evidence>
<dbReference type="Pfam" id="PF00072">
    <property type="entry name" value="Response_reg"/>
    <property type="match status" value="1"/>
</dbReference>
<dbReference type="InterPro" id="IPR000160">
    <property type="entry name" value="GGDEF_dom"/>
</dbReference>
<dbReference type="Pfam" id="PF00990">
    <property type="entry name" value="GGDEF"/>
    <property type="match status" value="1"/>
</dbReference>
<dbReference type="SUPFAM" id="SSF55073">
    <property type="entry name" value="Nucleotide cyclase"/>
    <property type="match status" value="1"/>
</dbReference>
<dbReference type="NCBIfam" id="TIGR00254">
    <property type="entry name" value="GGDEF"/>
    <property type="match status" value="1"/>
</dbReference>
<dbReference type="InterPro" id="IPR000014">
    <property type="entry name" value="PAS"/>
</dbReference>
<feature type="domain" description="GGDEF" evidence="5">
    <location>
        <begin position="293"/>
        <end position="427"/>
    </location>
</feature>